<dbReference type="EMBL" id="JARAOO010000010">
    <property type="protein sequence ID" value="KAJ7952597.1"/>
    <property type="molecule type" value="Genomic_DNA"/>
</dbReference>
<dbReference type="Pfam" id="PF01474">
    <property type="entry name" value="DAHP_synth_2"/>
    <property type="match status" value="2"/>
</dbReference>
<keyword evidence="3 8" id="KW-0028">Amino-acid biosynthesis</keyword>
<evidence type="ECO:0000256" key="3">
    <source>
        <dbReference type="ARBA" id="ARBA00022605"/>
    </source>
</evidence>
<dbReference type="InterPro" id="IPR002480">
    <property type="entry name" value="DAHP_synth_2"/>
</dbReference>
<comment type="pathway">
    <text evidence="1 8">Metabolic intermediate biosynthesis; chorismate biosynthesis; chorismate from D-erythrose 4-phosphate and phosphoenolpyruvate: step 1/7.</text>
</comment>
<keyword evidence="7" id="KW-0464">Manganese</keyword>
<gene>
    <name evidence="9" type="ORF">O6P43_024421</name>
</gene>
<keyword evidence="8" id="KW-0150">Chloroplast</keyword>
<evidence type="ECO:0000256" key="8">
    <source>
        <dbReference type="RuleBase" id="RU363071"/>
    </source>
</evidence>
<dbReference type="GO" id="GO:0009507">
    <property type="term" value="C:chloroplast"/>
    <property type="evidence" value="ECO:0007669"/>
    <property type="project" value="UniProtKB-SubCell"/>
</dbReference>
<comment type="catalytic activity">
    <reaction evidence="6 8">
        <text>D-erythrose 4-phosphate + phosphoenolpyruvate + H2O = 7-phospho-2-dehydro-3-deoxy-D-arabino-heptonate + phosphate</text>
        <dbReference type="Rhea" id="RHEA:14717"/>
        <dbReference type="ChEBI" id="CHEBI:15377"/>
        <dbReference type="ChEBI" id="CHEBI:16897"/>
        <dbReference type="ChEBI" id="CHEBI:43474"/>
        <dbReference type="ChEBI" id="CHEBI:58394"/>
        <dbReference type="ChEBI" id="CHEBI:58702"/>
        <dbReference type="EC" id="2.5.1.54"/>
    </reaction>
</comment>
<keyword evidence="10" id="KW-1185">Reference proteome</keyword>
<evidence type="ECO:0000256" key="4">
    <source>
        <dbReference type="ARBA" id="ARBA00022679"/>
    </source>
</evidence>
<accession>A0AAD7L6Y1</accession>
<reference evidence="9" key="1">
    <citation type="journal article" date="2023" name="Science">
        <title>Elucidation of the pathway for biosynthesis of saponin adjuvants from the soapbark tree.</title>
        <authorList>
            <person name="Reed J."/>
            <person name="Orme A."/>
            <person name="El-Demerdash A."/>
            <person name="Owen C."/>
            <person name="Martin L.B.B."/>
            <person name="Misra R.C."/>
            <person name="Kikuchi S."/>
            <person name="Rejzek M."/>
            <person name="Martin A.C."/>
            <person name="Harkess A."/>
            <person name="Leebens-Mack J."/>
            <person name="Louveau T."/>
            <person name="Stephenson M.J."/>
            <person name="Osbourn A."/>
        </authorList>
    </citation>
    <scope>NUCLEOTIDE SEQUENCE</scope>
    <source>
        <strain evidence="9">S10</strain>
    </source>
</reference>
<dbReference type="AlphaFoldDB" id="A0AAD7L6Y1"/>
<comment type="caution">
    <text evidence="9">The sequence shown here is derived from an EMBL/GenBank/DDBJ whole genome shotgun (WGS) entry which is preliminary data.</text>
</comment>
<dbReference type="KEGG" id="qsa:O6P43_024421"/>
<name>A0AAD7L6Y1_QUISA</name>
<keyword evidence="8" id="KW-0809">Transit peptide</keyword>
<keyword evidence="5 8" id="KW-0057">Aromatic amino acid biosynthesis</keyword>
<dbReference type="GO" id="GO:0008652">
    <property type="term" value="P:amino acid biosynthetic process"/>
    <property type="evidence" value="ECO:0007669"/>
    <property type="project" value="UniProtKB-KW"/>
</dbReference>
<evidence type="ECO:0000256" key="1">
    <source>
        <dbReference type="ARBA" id="ARBA00004688"/>
    </source>
</evidence>
<evidence type="ECO:0000313" key="10">
    <source>
        <dbReference type="Proteomes" id="UP001163823"/>
    </source>
</evidence>
<comment type="cofactor">
    <cofactor evidence="7">
        <name>Mn(2+)</name>
        <dbReference type="ChEBI" id="CHEBI:29035"/>
    </cofactor>
    <cofactor evidence="7">
        <name>Co(2+)</name>
        <dbReference type="ChEBI" id="CHEBI:48828"/>
    </cofactor>
    <cofactor evidence="7">
        <name>Cd(2+)</name>
        <dbReference type="ChEBI" id="CHEBI:48775"/>
    </cofactor>
    <text evidence="7">Binds 1 divalent cation per subunit. The enzyme is active with manganese, cobalt or cadmium ions.</text>
</comment>
<feature type="binding site" evidence="7">
    <location>
        <position position="45"/>
    </location>
    <ligand>
        <name>Mn(2+)</name>
        <dbReference type="ChEBI" id="CHEBI:29035"/>
    </ligand>
</feature>
<dbReference type="GO" id="GO:0009073">
    <property type="term" value="P:aromatic amino acid family biosynthetic process"/>
    <property type="evidence" value="ECO:0007669"/>
    <property type="project" value="UniProtKB-KW"/>
</dbReference>
<dbReference type="Proteomes" id="UP001163823">
    <property type="component" value="Chromosome 10"/>
</dbReference>
<evidence type="ECO:0000256" key="6">
    <source>
        <dbReference type="ARBA" id="ARBA00047508"/>
    </source>
</evidence>
<keyword evidence="4 8" id="KW-0808">Transferase</keyword>
<keyword evidence="7" id="KW-0104">Cadmium</keyword>
<feature type="binding site" evidence="7">
    <location>
        <position position="107"/>
    </location>
    <ligand>
        <name>phosphoenolpyruvate</name>
        <dbReference type="ChEBI" id="CHEBI:58702"/>
    </ligand>
</feature>
<dbReference type="PANTHER" id="PTHR21337">
    <property type="entry name" value="PHOSPHO-2-DEHYDRO-3-DEOXYHEPTONATE ALDOLASE 1, 2"/>
    <property type="match status" value="1"/>
</dbReference>
<protein>
    <recommendedName>
        <fullName evidence="8">Phospho-2-dehydro-3-deoxyheptonate aldolase</fullName>
        <ecNumber evidence="8">2.5.1.54</ecNumber>
    </recommendedName>
</protein>
<comment type="similarity">
    <text evidence="2 8">Belongs to the class-II DAHP synthase family.</text>
</comment>
<evidence type="ECO:0000313" key="9">
    <source>
        <dbReference type="EMBL" id="KAJ7952597.1"/>
    </source>
</evidence>
<evidence type="ECO:0000256" key="7">
    <source>
        <dbReference type="PIRSR" id="PIRSR602480-1"/>
    </source>
</evidence>
<comment type="subcellular location">
    <subcellularLocation>
        <location evidence="8">Plastid</location>
        <location evidence="8">Chloroplast</location>
    </subcellularLocation>
</comment>
<evidence type="ECO:0000256" key="5">
    <source>
        <dbReference type="ARBA" id="ARBA00023141"/>
    </source>
</evidence>
<organism evidence="9 10">
    <name type="scientific">Quillaja saponaria</name>
    <name type="common">Soap bark tree</name>
    <dbReference type="NCBI Taxonomy" id="32244"/>
    <lineage>
        <taxon>Eukaryota</taxon>
        <taxon>Viridiplantae</taxon>
        <taxon>Streptophyta</taxon>
        <taxon>Embryophyta</taxon>
        <taxon>Tracheophyta</taxon>
        <taxon>Spermatophyta</taxon>
        <taxon>Magnoliopsida</taxon>
        <taxon>eudicotyledons</taxon>
        <taxon>Gunneridae</taxon>
        <taxon>Pentapetalae</taxon>
        <taxon>rosids</taxon>
        <taxon>fabids</taxon>
        <taxon>Fabales</taxon>
        <taxon>Quillajaceae</taxon>
        <taxon>Quillaja</taxon>
    </lineage>
</organism>
<dbReference type="PANTHER" id="PTHR21337:SF23">
    <property type="entry name" value="PHOSPHO-2-DEHYDRO-3-DEOXYHEPTONATE ALDOLASE"/>
    <property type="match status" value="1"/>
</dbReference>
<dbReference type="GO" id="GO:0003849">
    <property type="term" value="F:3-deoxy-7-phosphoheptulonate synthase activity"/>
    <property type="evidence" value="ECO:0007669"/>
    <property type="project" value="UniProtKB-EC"/>
</dbReference>
<evidence type="ECO:0000256" key="2">
    <source>
        <dbReference type="ARBA" id="ARBA00008911"/>
    </source>
</evidence>
<dbReference type="SUPFAM" id="SSF51569">
    <property type="entry name" value="Aldolase"/>
    <property type="match status" value="1"/>
</dbReference>
<dbReference type="EC" id="2.5.1.54" evidence="8"/>
<sequence>MSSNRSSRPSESFPPIFFASEAQKLEDRLAEAAVGEAFMLQGGDCAESFNEFNGNNIRDTYLNALLIKWTTVSVPSSRGHDHICYLLIFLYHPISKSCLQPFVLGGRMAGQFVKPRSESFEIKNGVKLPLVTKEAKYINGDAFDEKSRRPYPHGLIRAYLQSFGTSKA</sequence>
<dbReference type="InterPro" id="IPR013785">
    <property type="entry name" value="Aldolase_TIM"/>
</dbReference>
<keyword evidence="7" id="KW-0170">Cobalt</keyword>
<dbReference type="Gene3D" id="3.20.20.70">
    <property type="entry name" value="Aldolase class I"/>
    <property type="match status" value="1"/>
</dbReference>
<proteinExistence type="inferred from homology"/>
<keyword evidence="8" id="KW-0934">Plastid</keyword>